<dbReference type="PROSITE" id="PS51257">
    <property type="entry name" value="PROKAR_LIPOPROTEIN"/>
    <property type="match status" value="1"/>
</dbReference>
<evidence type="ECO:0000313" key="2">
    <source>
        <dbReference type="Proteomes" id="UP000823661"/>
    </source>
</evidence>
<reference evidence="1" key="2">
    <citation type="journal article" date="2021" name="PeerJ">
        <title>Extensive microbial diversity within the chicken gut microbiome revealed by metagenomics and culture.</title>
        <authorList>
            <person name="Gilroy R."/>
            <person name="Ravi A."/>
            <person name="Getino M."/>
            <person name="Pursley I."/>
            <person name="Horton D.L."/>
            <person name="Alikhan N.F."/>
            <person name="Baker D."/>
            <person name="Gharbi K."/>
            <person name="Hall N."/>
            <person name="Watson M."/>
            <person name="Adriaenssens E.M."/>
            <person name="Foster-Nyarko E."/>
            <person name="Jarju S."/>
            <person name="Secka A."/>
            <person name="Antonio M."/>
            <person name="Oren A."/>
            <person name="Chaudhuri R.R."/>
            <person name="La Ragione R."/>
            <person name="Hildebrand F."/>
            <person name="Pallen M.J."/>
        </authorList>
    </citation>
    <scope>NUCLEOTIDE SEQUENCE</scope>
    <source>
        <strain evidence="1">B1-20833</strain>
    </source>
</reference>
<dbReference type="EMBL" id="JADIMI010000079">
    <property type="protein sequence ID" value="MBO8452855.1"/>
    <property type="molecule type" value="Genomic_DNA"/>
</dbReference>
<name>A0A9D9EWL0_9BACT</name>
<accession>A0A9D9EWL0</accession>
<evidence type="ECO:0000313" key="1">
    <source>
        <dbReference type="EMBL" id="MBO8452855.1"/>
    </source>
</evidence>
<protein>
    <submittedName>
        <fullName evidence="1">DUF5018 domain-containing protein</fullName>
    </submittedName>
</protein>
<organism evidence="1 2">
    <name type="scientific">Candidatus Cryptobacteroides intestinavium</name>
    <dbReference type="NCBI Taxonomy" id="2840766"/>
    <lineage>
        <taxon>Bacteria</taxon>
        <taxon>Pseudomonadati</taxon>
        <taxon>Bacteroidota</taxon>
        <taxon>Bacteroidia</taxon>
        <taxon>Bacteroidales</taxon>
        <taxon>Candidatus Cryptobacteroides</taxon>
    </lineage>
</organism>
<dbReference type="Proteomes" id="UP000823661">
    <property type="component" value="Unassembled WGS sequence"/>
</dbReference>
<reference evidence="1" key="1">
    <citation type="submission" date="2020-10" db="EMBL/GenBank/DDBJ databases">
        <authorList>
            <person name="Gilroy R."/>
        </authorList>
    </citation>
    <scope>NUCLEOTIDE SEQUENCE</scope>
    <source>
        <strain evidence="1">B1-20833</strain>
    </source>
</reference>
<dbReference type="AlphaFoldDB" id="A0A9D9EWL0"/>
<comment type="caution">
    <text evidence="1">The sequence shown here is derived from an EMBL/GenBank/DDBJ whole genome shotgun (WGS) entry which is preliminary data.</text>
</comment>
<sequence>MKSVKFFAMFVAAAVFTLSSCEKTPQGGEQGGGEEPTLGTEAELTSLTLVSGDISIDGFFNGNTVEIAYRANQYDALATATATVEISEGATIEPDPATPRDYTVEGGVTFTVTSEDGKTTEEYTVTLIEAMAVITGELTWNKAVGELGLPAYSRGNVGIAFSGTHIVTYDAQVFDLTGAPVGKLNLTGVEGADAENFQFAALSNDNNGVLVASVGLDASGAYVPTGNTQNRYYAWMDGYDSAPTLILSDASGNDFCIYMSVAGDVKGDAILTYVAGRGPTQMHHVWLVKNGDWENKVWSSVSTQYPGNDGNWGQALSFFDGSNDGTAALSPFIICDSRGNNEGLQILYMENGIETRLVGSLEEGELAGFGDLYGNYSTGSAKAFLIDGVPYVAVASSGWTQVYLTIQPVDTNADYIIPTVAYPGAEIFPSVAAFYDSESGNVYVAMLSPNNQIVLYTVSVQYV</sequence>
<gene>
    <name evidence="1" type="ORF">IAC06_08275</name>
</gene>
<proteinExistence type="predicted"/>
<dbReference type="Gene3D" id="2.60.40.2340">
    <property type="match status" value="1"/>
</dbReference>